<feature type="transmembrane region" description="Helical" evidence="1">
    <location>
        <begin position="73"/>
        <end position="90"/>
    </location>
</feature>
<dbReference type="STRING" id="1163617.SCD_n00816"/>
<keyword evidence="3" id="KW-1185">Reference proteome</keyword>
<evidence type="ECO:0008006" key="4">
    <source>
        <dbReference type="Google" id="ProtNLM"/>
    </source>
</evidence>
<evidence type="ECO:0000256" key="1">
    <source>
        <dbReference type="SAM" id="Phobius"/>
    </source>
</evidence>
<dbReference type="Proteomes" id="UP000015559">
    <property type="component" value="Chromosome"/>
</dbReference>
<accession>S6B1W1</accession>
<dbReference type="Pfam" id="PF12279">
    <property type="entry name" value="DUF3619"/>
    <property type="match status" value="1"/>
</dbReference>
<reference evidence="2 3" key="1">
    <citation type="journal article" date="2012" name="Appl. Environ. Microbiol.">
        <title>Draft genome sequence of a psychrotolerant sulfur-oxidizing bacterium, Sulfuricella denitrificans skB26, and proteomic insights into cold adaptation.</title>
        <authorList>
            <person name="Watanabe T."/>
            <person name="Kojima H."/>
            <person name="Fukui M."/>
        </authorList>
    </citation>
    <scope>NUCLEOTIDE SEQUENCE [LARGE SCALE GENOMIC DNA]</scope>
    <source>
        <strain evidence="3">skB26</strain>
    </source>
</reference>
<dbReference type="RefSeq" id="WP_009206396.1">
    <property type="nucleotide sequence ID" value="NC_022357.1"/>
</dbReference>
<dbReference type="AlphaFoldDB" id="S6B1W1"/>
<gene>
    <name evidence="2" type="ORF">SCD_n00816</name>
</gene>
<dbReference type="InterPro" id="IPR022064">
    <property type="entry name" value="DUF3619"/>
</dbReference>
<dbReference type="KEGG" id="sdr:SCD_n00816"/>
<sequence>MNEPMNEYGLAKKITQHLDYGTANLESRIQYRLQAARQHALEVYAKPQHSFSLAWGHSGNGGHHHGSHSPFRTWLPLVVLVLGLMFVTYWQTTQQPSDIAEIDAHLLAGDLPLHAFIDNGFDTWLEGSSQE</sequence>
<dbReference type="eggNOG" id="ENOG50333E6">
    <property type="taxonomic scope" value="Bacteria"/>
</dbReference>
<name>S6B1W1_SULDS</name>
<keyword evidence="1" id="KW-0472">Membrane</keyword>
<dbReference type="EMBL" id="AP013066">
    <property type="protein sequence ID" value="BAN34657.1"/>
    <property type="molecule type" value="Genomic_DNA"/>
</dbReference>
<organism evidence="2 3">
    <name type="scientific">Sulfuricella denitrificans (strain DSM 22764 / NBRC 105220 / skB26)</name>
    <dbReference type="NCBI Taxonomy" id="1163617"/>
    <lineage>
        <taxon>Bacteria</taxon>
        <taxon>Pseudomonadati</taxon>
        <taxon>Pseudomonadota</taxon>
        <taxon>Betaproteobacteria</taxon>
        <taxon>Nitrosomonadales</taxon>
        <taxon>Sulfuricellaceae</taxon>
        <taxon>Sulfuricella</taxon>
    </lineage>
</organism>
<dbReference type="OrthoDB" id="8562153at2"/>
<keyword evidence="1" id="KW-1133">Transmembrane helix</keyword>
<keyword evidence="1" id="KW-0812">Transmembrane</keyword>
<evidence type="ECO:0000313" key="2">
    <source>
        <dbReference type="EMBL" id="BAN34657.1"/>
    </source>
</evidence>
<dbReference type="HOGENOM" id="CLU_131372_0_0_4"/>
<proteinExistence type="predicted"/>
<evidence type="ECO:0000313" key="3">
    <source>
        <dbReference type="Proteomes" id="UP000015559"/>
    </source>
</evidence>
<protein>
    <recommendedName>
        <fullName evidence="4">Transmembrane protein</fullName>
    </recommendedName>
</protein>